<accession>Q2SP66</accession>
<dbReference type="GO" id="GO:0005886">
    <property type="term" value="C:plasma membrane"/>
    <property type="evidence" value="ECO:0007669"/>
    <property type="project" value="TreeGrafter"/>
</dbReference>
<sequence length="259" mass="27936">MQNLSEPSIAAVRDAAAATGPAPEPALVQLEGLKFRWPGGEDDVLDIPALQVREGERIFLRGASGSGKTTLLSLLGGVIQPREGSVKVMDTELSALSASRRDSFRADNIGFIFQMFNLIPYLSLVDNVTLSCRFSKARRQRVAARGISLTQEAERLLSHLRLDVGKLGRRPVTDLSVGQQQRVAVARALIGSPGLIIADEPTSALDADARVAFIELLFQEVAASGSTLVFVSHDPALQDLFDRTVSLAEINRAYQSPES</sequence>
<dbReference type="OrthoDB" id="9802264at2"/>
<dbReference type="GO" id="GO:0022857">
    <property type="term" value="F:transmembrane transporter activity"/>
    <property type="evidence" value="ECO:0007669"/>
    <property type="project" value="TreeGrafter"/>
</dbReference>
<dbReference type="KEGG" id="hch:HCH_00657"/>
<dbReference type="InterPro" id="IPR015854">
    <property type="entry name" value="ABC_transpr_LolD-like"/>
</dbReference>
<dbReference type="PANTHER" id="PTHR24220">
    <property type="entry name" value="IMPORT ATP-BINDING PROTEIN"/>
    <property type="match status" value="1"/>
</dbReference>
<feature type="domain" description="ABC transporter" evidence="4">
    <location>
        <begin position="28"/>
        <end position="253"/>
    </location>
</feature>
<keyword evidence="3" id="KW-0067">ATP-binding</keyword>
<evidence type="ECO:0000256" key="1">
    <source>
        <dbReference type="ARBA" id="ARBA00022448"/>
    </source>
</evidence>
<dbReference type="CDD" id="cd03255">
    <property type="entry name" value="ABC_MJ0796_LolCDE_FtsE"/>
    <property type="match status" value="1"/>
</dbReference>
<evidence type="ECO:0000313" key="6">
    <source>
        <dbReference type="Proteomes" id="UP000000238"/>
    </source>
</evidence>
<dbReference type="InterPro" id="IPR017871">
    <property type="entry name" value="ABC_transporter-like_CS"/>
</dbReference>
<dbReference type="InterPro" id="IPR003593">
    <property type="entry name" value="AAA+_ATPase"/>
</dbReference>
<dbReference type="eggNOG" id="COG1136">
    <property type="taxonomic scope" value="Bacteria"/>
</dbReference>
<dbReference type="HOGENOM" id="CLU_000604_1_22_6"/>
<dbReference type="SUPFAM" id="SSF52540">
    <property type="entry name" value="P-loop containing nucleoside triphosphate hydrolases"/>
    <property type="match status" value="1"/>
</dbReference>
<dbReference type="Pfam" id="PF00005">
    <property type="entry name" value="ABC_tran"/>
    <property type="match status" value="1"/>
</dbReference>
<dbReference type="EMBL" id="CP000155">
    <property type="protein sequence ID" value="ABC27558.1"/>
    <property type="molecule type" value="Genomic_DNA"/>
</dbReference>
<dbReference type="InterPro" id="IPR003439">
    <property type="entry name" value="ABC_transporter-like_ATP-bd"/>
</dbReference>
<evidence type="ECO:0000313" key="5">
    <source>
        <dbReference type="EMBL" id="ABC27558.1"/>
    </source>
</evidence>
<protein>
    <submittedName>
        <fullName evidence="5">ABC-type antimicrobial peptide transport system, ATPase component</fullName>
    </submittedName>
</protein>
<evidence type="ECO:0000259" key="4">
    <source>
        <dbReference type="PROSITE" id="PS50893"/>
    </source>
</evidence>
<name>Q2SP66_HAHCH</name>
<reference evidence="5 6" key="1">
    <citation type="journal article" date="2005" name="Nucleic Acids Res.">
        <title>Genomic blueprint of Hahella chejuensis, a marine microbe producing an algicidal agent.</title>
        <authorList>
            <person name="Jeong H."/>
            <person name="Yim J.H."/>
            <person name="Lee C."/>
            <person name="Choi S.-H."/>
            <person name="Park Y.K."/>
            <person name="Yoon S.H."/>
            <person name="Hur C.-G."/>
            <person name="Kang H.-Y."/>
            <person name="Kim D."/>
            <person name="Lee H.H."/>
            <person name="Park K.H."/>
            <person name="Park S.-H."/>
            <person name="Park H.-S."/>
            <person name="Lee H.K."/>
            <person name="Oh T.K."/>
            <person name="Kim J.F."/>
        </authorList>
    </citation>
    <scope>NUCLEOTIDE SEQUENCE [LARGE SCALE GENOMIC DNA]</scope>
    <source>
        <strain evidence="5 6">KCTC 2396</strain>
    </source>
</reference>
<dbReference type="STRING" id="349521.HCH_00657"/>
<gene>
    <name evidence="5" type="ordered locus">HCH_00657</name>
</gene>
<keyword evidence="1" id="KW-0813">Transport</keyword>
<dbReference type="Gene3D" id="3.40.50.300">
    <property type="entry name" value="P-loop containing nucleotide triphosphate hydrolases"/>
    <property type="match status" value="1"/>
</dbReference>
<dbReference type="SMART" id="SM00382">
    <property type="entry name" value="AAA"/>
    <property type="match status" value="1"/>
</dbReference>
<evidence type="ECO:0000256" key="3">
    <source>
        <dbReference type="ARBA" id="ARBA00022840"/>
    </source>
</evidence>
<organism evidence="5 6">
    <name type="scientific">Hahella chejuensis (strain KCTC 2396)</name>
    <dbReference type="NCBI Taxonomy" id="349521"/>
    <lineage>
        <taxon>Bacteria</taxon>
        <taxon>Pseudomonadati</taxon>
        <taxon>Pseudomonadota</taxon>
        <taxon>Gammaproteobacteria</taxon>
        <taxon>Oceanospirillales</taxon>
        <taxon>Hahellaceae</taxon>
        <taxon>Hahella</taxon>
    </lineage>
</organism>
<proteinExistence type="predicted"/>
<keyword evidence="6" id="KW-1185">Reference proteome</keyword>
<dbReference type="PANTHER" id="PTHR24220:SF611">
    <property type="entry name" value="ATP-BINDING COMPONENT OF ABC TRANSPORTER-RELATED"/>
    <property type="match status" value="1"/>
</dbReference>
<dbReference type="Proteomes" id="UP000000238">
    <property type="component" value="Chromosome"/>
</dbReference>
<keyword evidence="2" id="KW-0547">Nucleotide-binding</keyword>
<evidence type="ECO:0000256" key="2">
    <source>
        <dbReference type="ARBA" id="ARBA00022741"/>
    </source>
</evidence>
<dbReference type="PROSITE" id="PS00211">
    <property type="entry name" value="ABC_TRANSPORTER_1"/>
    <property type="match status" value="1"/>
</dbReference>
<dbReference type="InterPro" id="IPR017911">
    <property type="entry name" value="MacB-like_ATP-bd"/>
</dbReference>
<dbReference type="RefSeq" id="WP_011394635.1">
    <property type="nucleotide sequence ID" value="NC_007645.1"/>
</dbReference>
<dbReference type="AlphaFoldDB" id="Q2SP66"/>
<dbReference type="PROSITE" id="PS50893">
    <property type="entry name" value="ABC_TRANSPORTER_2"/>
    <property type="match status" value="1"/>
</dbReference>
<dbReference type="InterPro" id="IPR027417">
    <property type="entry name" value="P-loop_NTPase"/>
</dbReference>
<dbReference type="GO" id="GO:0016887">
    <property type="term" value="F:ATP hydrolysis activity"/>
    <property type="evidence" value="ECO:0007669"/>
    <property type="project" value="InterPro"/>
</dbReference>
<dbReference type="GO" id="GO:0005524">
    <property type="term" value="F:ATP binding"/>
    <property type="evidence" value="ECO:0007669"/>
    <property type="project" value="UniProtKB-KW"/>
</dbReference>